<feature type="region of interest" description="Disordered" evidence="6">
    <location>
        <begin position="990"/>
        <end position="1023"/>
    </location>
</feature>
<dbReference type="SMART" id="SM00353">
    <property type="entry name" value="HLH"/>
    <property type="match status" value="1"/>
</dbReference>
<dbReference type="PANTHER" id="PTHR10328:SF3">
    <property type="entry name" value="PROTEIN MAX"/>
    <property type="match status" value="1"/>
</dbReference>
<dbReference type="PANTHER" id="PTHR10328">
    <property type="entry name" value="PROTEIN MAX MYC-ASSOCIATED FACTOR X"/>
    <property type="match status" value="1"/>
</dbReference>
<feature type="compositionally biased region" description="Basic and acidic residues" evidence="6">
    <location>
        <begin position="958"/>
        <end position="967"/>
    </location>
</feature>
<feature type="compositionally biased region" description="Low complexity" evidence="6">
    <location>
        <begin position="655"/>
        <end position="669"/>
    </location>
</feature>
<feature type="region of interest" description="Disordered" evidence="6">
    <location>
        <begin position="557"/>
        <end position="689"/>
    </location>
</feature>
<feature type="compositionally biased region" description="Low complexity" evidence="6">
    <location>
        <begin position="875"/>
        <end position="892"/>
    </location>
</feature>
<evidence type="ECO:0000313" key="9">
    <source>
        <dbReference type="Proteomes" id="UP001342314"/>
    </source>
</evidence>
<evidence type="ECO:0000256" key="2">
    <source>
        <dbReference type="ARBA" id="ARBA00023125"/>
    </source>
</evidence>
<dbReference type="InterPro" id="IPR011598">
    <property type="entry name" value="bHLH_dom"/>
</dbReference>
<dbReference type="Proteomes" id="UP001342314">
    <property type="component" value="Unassembled WGS sequence"/>
</dbReference>
<feature type="compositionally biased region" description="Basic and acidic residues" evidence="6">
    <location>
        <begin position="1360"/>
        <end position="1371"/>
    </location>
</feature>
<proteinExistence type="predicted"/>
<evidence type="ECO:0000256" key="1">
    <source>
        <dbReference type="ARBA" id="ARBA00023015"/>
    </source>
</evidence>
<evidence type="ECO:0000256" key="4">
    <source>
        <dbReference type="ARBA" id="ARBA00023163"/>
    </source>
</evidence>
<feature type="region of interest" description="Disordered" evidence="6">
    <location>
        <begin position="775"/>
        <end position="797"/>
    </location>
</feature>
<keyword evidence="9" id="KW-1185">Reference proteome</keyword>
<evidence type="ECO:0000256" key="3">
    <source>
        <dbReference type="ARBA" id="ARBA00023159"/>
    </source>
</evidence>
<keyword evidence="4" id="KW-0804">Transcription</keyword>
<feature type="compositionally biased region" description="Low complexity" evidence="6">
    <location>
        <begin position="1138"/>
        <end position="1165"/>
    </location>
</feature>
<dbReference type="Gene3D" id="2.60.120.200">
    <property type="match status" value="1"/>
</dbReference>
<feature type="compositionally biased region" description="Polar residues" evidence="6">
    <location>
        <begin position="616"/>
        <end position="632"/>
    </location>
</feature>
<keyword evidence="3" id="KW-0010">Activator</keyword>
<protein>
    <recommendedName>
        <fullName evidence="7">BHLH domain-containing protein</fullName>
    </recommendedName>
</protein>
<feature type="compositionally biased region" description="Low complexity" evidence="6">
    <location>
        <begin position="307"/>
        <end position="324"/>
    </location>
</feature>
<dbReference type="GO" id="GO:0090575">
    <property type="term" value="C:RNA polymerase II transcription regulator complex"/>
    <property type="evidence" value="ECO:0007669"/>
    <property type="project" value="TreeGrafter"/>
</dbReference>
<organism evidence="8 9">
    <name type="scientific">Rhodotorula paludigena</name>
    <dbReference type="NCBI Taxonomy" id="86838"/>
    <lineage>
        <taxon>Eukaryota</taxon>
        <taxon>Fungi</taxon>
        <taxon>Dikarya</taxon>
        <taxon>Basidiomycota</taxon>
        <taxon>Pucciniomycotina</taxon>
        <taxon>Microbotryomycetes</taxon>
        <taxon>Sporidiobolales</taxon>
        <taxon>Sporidiobolaceae</taxon>
        <taxon>Rhodotorula</taxon>
    </lineage>
</organism>
<evidence type="ECO:0000259" key="7">
    <source>
        <dbReference type="PROSITE" id="PS50888"/>
    </source>
</evidence>
<dbReference type="GO" id="GO:0003677">
    <property type="term" value="F:DNA binding"/>
    <property type="evidence" value="ECO:0007669"/>
    <property type="project" value="UniProtKB-KW"/>
</dbReference>
<dbReference type="GO" id="GO:0045944">
    <property type="term" value="P:positive regulation of transcription by RNA polymerase II"/>
    <property type="evidence" value="ECO:0007669"/>
    <property type="project" value="TreeGrafter"/>
</dbReference>
<name>A0AAV5GIS9_9BASI</name>
<dbReference type="GO" id="GO:0046983">
    <property type="term" value="F:protein dimerization activity"/>
    <property type="evidence" value="ECO:0007669"/>
    <property type="project" value="InterPro"/>
</dbReference>
<feature type="compositionally biased region" description="Polar residues" evidence="6">
    <location>
        <begin position="433"/>
        <end position="446"/>
    </location>
</feature>
<feature type="region of interest" description="Disordered" evidence="6">
    <location>
        <begin position="1112"/>
        <end position="1176"/>
    </location>
</feature>
<dbReference type="SUPFAM" id="SSF47459">
    <property type="entry name" value="HLH, helix-loop-helix DNA-binding domain"/>
    <property type="match status" value="1"/>
</dbReference>
<feature type="region of interest" description="Disordered" evidence="6">
    <location>
        <begin position="529"/>
        <end position="548"/>
    </location>
</feature>
<feature type="domain" description="BHLH" evidence="7">
    <location>
        <begin position="959"/>
        <end position="1038"/>
    </location>
</feature>
<feature type="compositionally biased region" description="Low complexity" evidence="6">
    <location>
        <begin position="560"/>
        <end position="574"/>
    </location>
</feature>
<gene>
    <name evidence="8" type="ORF">Rhopal_002211-T1</name>
</gene>
<feature type="compositionally biased region" description="Low complexity" evidence="6">
    <location>
        <begin position="267"/>
        <end position="288"/>
    </location>
</feature>
<feature type="region of interest" description="Disordered" evidence="6">
    <location>
        <begin position="180"/>
        <end position="201"/>
    </location>
</feature>
<evidence type="ECO:0000256" key="6">
    <source>
        <dbReference type="SAM" id="MobiDB-lite"/>
    </source>
</evidence>
<feature type="compositionally biased region" description="Polar residues" evidence="6">
    <location>
        <begin position="941"/>
        <end position="950"/>
    </location>
</feature>
<accession>A0AAV5GIS9</accession>
<dbReference type="Pfam" id="PF26113">
    <property type="entry name" value="GH16_XgeA"/>
    <property type="match status" value="1"/>
</dbReference>
<feature type="compositionally biased region" description="Low complexity" evidence="6">
    <location>
        <begin position="633"/>
        <end position="646"/>
    </location>
</feature>
<feature type="region of interest" description="Disordered" evidence="6">
    <location>
        <begin position="833"/>
        <end position="916"/>
    </location>
</feature>
<dbReference type="GO" id="GO:0003700">
    <property type="term" value="F:DNA-binding transcription factor activity"/>
    <property type="evidence" value="ECO:0007669"/>
    <property type="project" value="TreeGrafter"/>
</dbReference>
<dbReference type="Pfam" id="PF00010">
    <property type="entry name" value="HLH"/>
    <property type="match status" value="1"/>
</dbReference>
<dbReference type="Gene3D" id="4.10.280.10">
    <property type="entry name" value="Helix-loop-helix DNA-binding domain"/>
    <property type="match status" value="1"/>
</dbReference>
<dbReference type="PROSITE" id="PS50888">
    <property type="entry name" value="BHLH"/>
    <property type="match status" value="1"/>
</dbReference>
<reference evidence="8 9" key="1">
    <citation type="submission" date="2021-12" db="EMBL/GenBank/DDBJ databases">
        <title>High titer production of polyol ester of fatty acids by Rhodotorula paludigena BS15 towards product separation-free biomass refinery.</title>
        <authorList>
            <person name="Mano J."/>
            <person name="Ono H."/>
            <person name="Tanaka T."/>
            <person name="Naito K."/>
            <person name="Sushida H."/>
            <person name="Ike M."/>
            <person name="Tokuyasu K."/>
            <person name="Kitaoka M."/>
        </authorList>
    </citation>
    <scope>NUCLEOTIDE SEQUENCE [LARGE SCALE GENOMIC DNA]</scope>
    <source>
        <strain evidence="8 9">BS15</strain>
    </source>
</reference>
<evidence type="ECO:0000313" key="8">
    <source>
        <dbReference type="EMBL" id="GJN89232.1"/>
    </source>
</evidence>
<feature type="compositionally biased region" description="Low complexity" evidence="6">
    <location>
        <begin position="930"/>
        <end position="940"/>
    </location>
</feature>
<evidence type="ECO:0000256" key="5">
    <source>
        <dbReference type="ARBA" id="ARBA00023242"/>
    </source>
</evidence>
<keyword evidence="2" id="KW-0238">DNA-binding</keyword>
<feature type="region of interest" description="Disordered" evidence="6">
    <location>
        <begin position="930"/>
        <end position="967"/>
    </location>
</feature>
<dbReference type="EMBL" id="BQKY01000004">
    <property type="protein sequence ID" value="GJN89232.1"/>
    <property type="molecule type" value="Genomic_DNA"/>
</dbReference>
<keyword evidence="5" id="KW-0539">Nucleus</keyword>
<feature type="region of interest" description="Disordered" evidence="6">
    <location>
        <begin position="222"/>
        <end position="324"/>
    </location>
</feature>
<feature type="compositionally biased region" description="Pro residues" evidence="6">
    <location>
        <begin position="247"/>
        <end position="257"/>
    </location>
</feature>
<dbReference type="InterPro" id="IPR036638">
    <property type="entry name" value="HLH_DNA-bd_sf"/>
</dbReference>
<feature type="region of interest" description="Disordered" evidence="6">
    <location>
        <begin position="1360"/>
        <end position="1382"/>
    </location>
</feature>
<feature type="region of interest" description="Disordered" evidence="6">
    <location>
        <begin position="1"/>
        <end position="37"/>
    </location>
</feature>
<feature type="compositionally biased region" description="Low complexity" evidence="6">
    <location>
        <begin position="1117"/>
        <end position="1130"/>
    </location>
</feature>
<sequence>MSSADPLSALHSPATPSSAHHGAGRMPSNGSSASTPFLDPSLSALHDFLTGAAGSPATQANSPFPTGAATAALEAFVASPAASNALALAAAHGSGAPESARSPAGQASFADLLAEFTLPASAQSPEAAARSSDGLMQGLEALSQVGAGSSGHQDGLAGAQSAQEVLLEQIKLLYPAAASPAASGSAHSHPSPLPSAHAFGAGEGQDLQHTLQQLLASNFAGMHGFSTSETPTPTGPPPQVSSGSAAAPPPSFVPPPHLQHSPQTSGSPFAAHSPAPSFHHPSSQHASPMPTYTSLHNSPHHASMPLSSGHFPPGSMSFPPSSLSHLAPSFQQALGQFAAPPHPGQPPLQAQFAALQLLMNAQLQAQQQAQANATIAAQTQTLQQRQHHQQQQHEGQHSAPPTPHLGSGQHETLPPTPQQPHQAHGTGPHAQLNGMQSAGTSVDGSSYRENNEFVFSPLMSPAMTPHSVFTNASSLPPSVGPLPLVTPSDMFPPLTSPALGPQLYNSDGPGASRLHAHRNSLQGLVDGVGALSTQLPPPGSPAGSYYSPRLGPIDGGAATGAGAVAGRRGASSASKKTRPSPLIKATDPSLDRSRRGRTKTQSGSISGASGDKRATASATSSPFMGPQTNGRASSVFSTTSGSSKTSPGEQTVPPTAGGSTSAGNGSVGSIDTPSPVDLSTAGPSQPAPSQLAQQYQSMHQVADGFSAAPSFTDIEGTSAPTSAIFAPQQNPHALYQLEPMGPPPPPSSYNPVTPASFMNFSSDFDMNALSSLSPGLGPVTSSSGGPHGHGLSGLESALSSLNNSPALLPQPDAGFMPVSELNVSSLADGMTDETFIAPLPPSASSSRPSTAKGGRRSTAGSVRASPALSAVDSVAGPSTTGKGKGKAAAGGKKAAKPAKVKPSPRIGPRAAPDAQARLASKSNYENILDGRGPDLLGLPPSIQSELQSQGGAQGITPDLRRSSHKVAEQKRRDSLKLCFDELRKLLPPILPYTDESDRRPGDGNVGGQRHGEVDPNNPNKGVSKVALLRRSNEFLDILRERIERRDRAISALRGELALLRSQVGLPGVGEGVEEVPGLELDLDHLDKEERQAGNLAFYEDLDFDQKVLPTSLARKPSASSSTRRSSCATAPDTKPAPSRATASTLADSTASRSTDPPKEPGSAPSNGGGGPYKLGQVDYVPQDQAQSAGLISTSSSVATMKVDSSSTLEAGAQRQSVRIHSKEAVKISSLIITDIVKMPFGCANVSPLPPESASDLLNKIQFRSDVLEGVHNFPANQITLHVVDSGCKLSESAEVTGKLVPANDDCNANVKGNAGCSYAEQATNSYGKGFNDAGGGVFAASFTTEAIDVWFWSRPDVPENIKSDAPDKADWGKPTASWPSSSCDISKYFADQ</sequence>
<feature type="region of interest" description="Disordered" evidence="6">
    <location>
        <begin position="378"/>
        <end position="446"/>
    </location>
</feature>
<feature type="compositionally biased region" description="Low complexity" evidence="6">
    <location>
        <begin position="180"/>
        <end position="198"/>
    </location>
</feature>
<keyword evidence="1" id="KW-0805">Transcription regulation</keyword>
<feature type="compositionally biased region" description="Low complexity" evidence="6">
    <location>
        <begin position="842"/>
        <end position="851"/>
    </location>
</feature>
<comment type="caution">
    <text evidence="8">The sequence shown here is derived from an EMBL/GenBank/DDBJ whole genome shotgun (WGS) entry which is preliminary data.</text>
</comment>